<proteinExistence type="predicted"/>
<accession>A0A6P8KNI8</accession>
<dbReference type="RefSeq" id="XP_033164981.1">
    <property type="nucleotide sequence ID" value="XM_033309090.1"/>
</dbReference>
<organism evidence="2 3">
    <name type="scientific">Drosophila mauritiana</name>
    <name type="common">Fruit fly</name>
    <dbReference type="NCBI Taxonomy" id="7226"/>
    <lineage>
        <taxon>Eukaryota</taxon>
        <taxon>Metazoa</taxon>
        <taxon>Ecdysozoa</taxon>
        <taxon>Arthropoda</taxon>
        <taxon>Hexapoda</taxon>
        <taxon>Insecta</taxon>
        <taxon>Pterygota</taxon>
        <taxon>Neoptera</taxon>
        <taxon>Endopterygota</taxon>
        <taxon>Diptera</taxon>
        <taxon>Brachycera</taxon>
        <taxon>Muscomorpha</taxon>
        <taxon>Ephydroidea</taxon>
        <taxon>Drosophilidae</taxon>
        <taxon>Drosophila</taxon>
        <taxon>Sophophora</taxon>
    </lineage>
</organism>
<feature type="region of interest" description="Disordered" evidence="1">
    <location>
        <begin position="1"/>
        <end position="28"/>
    </location>
</feature>
<protein>
    <submittedName>
        <fullName evidence="3">Uncharacterized protein LOC117144075</fullName>
    </submittedName>
</protein>
<feature type="compositionally biased region" description="Basic and acidic residues" evidence="1">
    <location>
        <begin position="1"/>
        <end position="24"/>
    </location>
</feature>
<keyword evidence="2" id="KW-1185">Reference proteome</keyword>
<feature type="compositionally biased region" description="Low complexity" evidence="1">
    <location>
        <begin position="72"/>
        <end position="87"/>
    </location>
</feature>
<sequence>MWQGHKEKPTSTRSMAREVVHPERPLPPWSRLLEHNAEGCLRKRSGEKEEHYEVEISNHLWSLWGSTQQVKPGENSSSSEAASGSTSPPGQALACCVLACCAGSYQSLDSWNSSALDKIMSNGRCYYDESLATRQHWNRTGQLCLECLNTTCFLDGHEFWVDIEKLCTGKLYSRTKSLGSALSKFFGQHLQTGILQLRDQALAFGFIPEFASGGAFFLFHCQARGRPLFKDCESAPYVLRMRKLQQLLYCMLITLDERRHNVPFRIYKVGCVPRAN</sequence>
<gene>
    <name evidence="3" type="primary">LOC117144075</name>
</gene>
<evidence type="ECO:0000313" key="2">
    <source>
        <dbReference type="Proteomes" id="UP000515162"/>
    </source>
</evidence>
<evidence type="ECO:0000256" key="1">
    <source>
        <dbReference type="SAM" id="MobiDB-lite"/>
    </source>
</evidence>
<dbReference type="PANTHER" id="PTHR40552">
    <property type="entry name" value="AT05186P-RELATED"/>
    <property type="match status" value="1"/>
</dbReference>
<name>A0A6P8KNI8_DROMA</name>
<dbReference type="PANTHER" id="PTHR40552:SF6">
    <property type="entry name" value="FI09606P-RELATED"/>
    <property type="match status" value="1"/>
</dbReference>
<reference evidence="3" key="1">
    <citation type="submission" date="2025-08" db="UniProtKB">
        <authorList>
            <consortium name="RefSeq"/>
        </authorList>
    </citation>
    <scope>IDENTIFICATION</scope>
    <source>
        <strain evidence="3">Mau12</strain>
        <tissue evidence="3">Whole Body</tissue>
    </source>
</reference>
<dbReference type="AlphaFoldDB" id="A0A6P8KNI8"/>
<dbReference type="GeneID" id="117144075"/>
<evidence type="ECO:0000313" key="3">
    <source>
        <dbReference type="RefSeq" id="XP_033164981.1"/>
    </source>
</evidence>
<feature type="region of interest" description="Disordered" evidence="1">
    <location>
        <begin position="68"/>
        <end position="87"/>
    </location>
</feature>
<dbReference type="Proteomes" id="UP000515162">
    <property type="component" value="Chromosome 2L"/>
</dbReference>